<dbReference type="EMBL" id="FOLQ01000002">
    <property type="protein sequence ID" value="SFC77370.1"/>
    <property type="molecule type" value="Genomic_DNA"/>
</dbReference>
<proteinExistence type="predicted"/>
<dbReference type="OrthoDB" id="1522603at2"/>
<reference evidence="1 2" key="1">
    <citation type="submission" date="2016-10" db="EMBL/GenBank/DDBJ databases">
        <authorList>
            <person name="de Groot N.N."/>
        </authorList>
    </citation>
    <scope>NUCLEOTIDE SEQUENCE [LARGE SCALE GENOMIC DNA]</scope>
    <source>
        <strain evidence="1 2">DSM 26130</strain>
    </source>
</reference>
<dbReference type="AlphaFoldDB" id="A0A1I1M6T6"/>
<sequence length="92" mass="9593">MKTIVLATDFPIAQEGHLMKAIRSVIKAEQADLLLMSIVGTASQSMQVMGGLATEMVAHNAAADAKLALGTVCGSKTQRMANLTDLPLLAVV</sequence>
<dbReference type="STRING" id="662367.SAMN05216167_102371"/>
<protein>
    <submittedName>
        <fullName evidence="1">Uncharacterized protein</fullName>
    </submittedName>
</protein>
<gene>
    <name evidence="1" type="ORF">SAMN05216167_102371</name>
</gene>
<accession>A0A1I1M6T6</accession>
<dbReference type="RefSeq" id="WP_093824314.1">
    <property type="nucleotide sequence ID" value="NZ_FOLQ01000002.1"/>
</dbReference>
<evidence type="ECO:0000313" key="2">
    <source>
        <dbReference type="Proteomes" id="UP000198598"/>
    </source>
</evidence>
<name>A0A1I1M6T6_9BACT</name>
<evidence type="ECO:0000313" key="1">
    <source>
        <dbReference type="EMBL" id="SFC77370.1"/>
    </source>
</evidence>
<organism evidence="1 2">
    <name type="scientific">Spirosoma endophyticum</name>
    <dbReference type="NCBI Taxonomy" id="662367"/>
    <lineage>
        <taxon>Bacteria</taxon>
        <taxon>Pseudomonadati</taxon>
        <taxon>Bacteroidota</taxon>
        <taxon>Cytophagia</taxon>
        <taxon>Cytophagales</taxon>
        <taxon>Cytophagaceae</taxon>
        <taxon>Spirosoma</taxon>
    </lineage>
</organism>
<dbReference type="Proteomes" id="UP000198598">
    <property type="component" value="Unassembled WGS sequence"/>
</dbReference>
<keyword evidence="2" id="KW-1185">Reference proteome</keyword>